<organism evidence="2 3">
    <name type="scientific">Meloidogyne enterolobii</name>
    <name type="common">Root-knot nematode worm</name>
    <name type="synonym">Meloidogyne mayaguensis</name>
    <dbReference type="NCBI Taxonomy" id="390850"/>
    <lineage>
        <taxon>Eukaryota</taxon>
        <taxon>Metazoa</taxon>
        <taxon>Ecdysozoa</taxon>
        <taxon>Nematoda</taxon>
        <taxon>Chromadorea</taxon>
        <taxon>Rhabditida</taxon>
        <taxon>Tylenchina</taxon>
        <taxon>Tylenchomorpha</taxon>
        <taxon>Tylenchoidea</taxon>
        <taxon>Meloidogynidae</taxon>
        <taxon>Meloidogyninae</taxon>
        <taxon>Meloidogyne</taxon>
    </lineage>
</organism>
<evidence type="ECO:0000313" key="3">
    <source>
        <dbReference type="Proteomes" id="UP000580250"/>
    </source>
</evidence>
<comment type="caution">
    <text evidence="2">The sequence shown here is derived from an EMBL/GenBank/DDBJ whole genome shotgun (WGS) entry which is preliminary data.</text>
</comment>
<name>A0A6V7WBB5_MELEN</name>
<sequence length="249" mass="29000">MSSKNKIFILLIFTLIFLQIQSLLTILNKESPSSCNPNKNLIFSSCKDGLPWPREDFTSISVLITHGIHCIDILQEDNPNFEEHLQFHKEHCLELIKLIYKFFEENKNYTVPKELCKDFRQAAFPGGRVRRGLWGCGWENGKEVGGRRKRGCSGRKKKRDLEGINGLEELDDNNFKEMATNNFELLLLKENKEKLSEIERKYLEGSRSPLAIRMAALGIYCKFESYENVKIIFRNEKPIGRMVVLYKQF</sequence>
<dbReference type="Proteomes" id="UP000580250">
    <property type="component" value="Unassembled WGS sequence"/>
</dbReference>
<feature type="signal peptide" evidence="1">
    <location>
        <begin position="1"/>
        <end position="22"/>
    </location>
</feature>
<evidence type="ECO:0000256" key="1">
    <source>
        <dbReference type="SAM" id="SignalP"/>
    </source>
</evidence>
<dbReference type="AlphaFoldDB" id="A0A6V7WBB5"/>
<feature type="chain" id="PRO_5028278049" evidence="1">
    <location>
        <begin position="23"/>
        <end position="249"/>
    </location>
</feature>
<proteinExistence type="predicted"/>
<gene>
    <name evidence="2" type="ORF">MENT_LOCUS36800</name>
</gene>
<reference evidence="2 3" key="1">
    <citation type="submission" date="2020-08" db="EMBL/GenBank/DDBJ databases">
        <authorList>
            <person name="Koutsovoulos G."/>
            <person name="Danchin GJ E."/>
        </authorList>
    </citation>
    <scope>NUCLEOTIDE SEQUENCE [LARGE SCALE GENOMIC DNA]</scope>
</reference>
<evidence type="ECO:0000313" key="2">
    <source>
        <dbReference type="EMBL" id="CAD2184444.1"/>
    </source>
</evidence>
<keyword evidence="1" id="KW-0732">Signal</keyword>
<dbReference type="EMBL" id="CAJEWN010000502">
    <property type="protein sequence ID" value="CAD2184444.1"/>
    <property type="molecule type" value="Genomic_DNA"/>
</dbReference>
<accession>A0A6V7WBB5</accession>
<protein>
    <submittedName>
        <fullName evidence="2">Uncharacterized protein</fullName>
    </submittedName>
</protein>